<evidence type="ECO:0000313" key="5">
    <source>
        <dbReference type="EMBL" id="MEO3718045.1"/>
    </source>
</evidence>
<reference evidence="5" key="2">
    <citation type="submission" date="2024-05" db="EMBL/GenBank/DDBJ databases">
        <authorList>
            <person name="Wolfe A."/>
        </authorList>
    </citation>
    <scope>NUCLEOTIDE SEQUENCE</scope>
    <source>
        <strain evidence="5">UMB1064</strain>
    </source>
</reference>
<evidence type="ECO:0000256" key="1">
    <source>
        <dbReference type="ARBA" id="ARBA00022801"/>
    </source>
</evidence>
<proteinExistence type="predicted"/>
<comment type="caution">
    <text evidence="5">The sequence shown here is derived from an EMBL/GenBank/DDBJ whole genome shotgun (WGS) entry which is preliminary data.</text>
</comment>
<keyword evidence="1 5" id="KW-0378">Hydrolase</keyword>
<feature type="compositionally biased region" description="Low complexity" evidence="2">
    <location>
        <begin position="43"/>
        <end position="52"/>
    </location>
</feature>
<dbReference type="InterPro" id="IPR050695">
    <property type="entry name" value="N-acetylmuramoyl_amidase_3"/>
</dbReference>
<evidence type="ECO:0000256" key="2">
    <source>
        <dbReference type="SAM" id="MobiDB-lite"/>
    </source>
</evidence>
<dbReference type="AlphaFoldDB" id="A0AAW9SYQ2"/>
<dbReference type="SMART" id="SM00646">
    <property type="entry name" value="Ami_3"/>
    <property type="match status" value="1"/>
</dbReference>
<dbReference type="RefSeq" id="WP_083300222.1">
    <property type="nucleotide sequence ID" value="NZ_CP175784.1"/>
</dbReference>
<protein>
    <submittedName>
        <fullName evidence="5">N-acetylmuramoyl-L-alanine amidase</fullName>
        <ecNumber evidence="5">3.5.1.28</ecNumber>
    </submittedName>
</protein>
<sequence length="323" mass="33341">MRQPGHQGLAVQRSARRLAVALVAAAILPAGLVACTIDTEASNAGSAQQAASTETQTSLAAEEEAMQMPNPTPPNEESAMSDSANPDAVAPGDAPQQQANRATSRADGSSAVAGKVIYLDPGHAGTPPPADLMVTDGRGGQKPCNTSGTASNDGFPEHEFNWLMAQEIKQLLEQRGAQVLLSREDDTGRADCIDARAEKENASNADAVVSLHADGAGEGNRGFHVSAISQPLANNDEQGSTALATALRDAFVAAGFAPSNYLGSEGLNPRADLTGLNLSTKPKALVEYGNMRDSSDIALLTSNEGRQRLAEATVAGLEGFLAQ</sequence>
<dbReference type="InterPro" id="IPR007110">
    <property type="entry name" value="Ig-like_dom"/>
</dbReference>
<dbReference type="Gene3D" id="3.40.630.40">
    <property type="entry name" value="Zn-dependent exopeptidases"/>
    <property type="match status" value="1"/>
</dbReference>
<dbReference type="PANTHER" id="PTHR30404">
    <property type="entry name" value="N-ACETYLMURAMOYL-L-ALANINE AMIDASE"/>
    <property type="match status" value="1"/>
</dbReference>
<dbReference type="EC" id="3.5.1.28" evidence="5"/>
<dbReference type="GO" id="GO:0030288">
    <property type="term" value="C:outer membrane-bounded periplasmic space"/>
    <property type="evidence" value="ECO:0007669"/>
    <property type="project" value="TreeGrafter"/>
</dbReference>
<dbReference type="EMBL" id="JASOOY020000034">
    <property type="protein sequence ID" value="MEO3718045.1"/>
    <property type="molecule type" value="Genomic_DNA"/>
</dbReference>
<dbReference type="Proteomes" id="UP001223646">
    <property type="component" value="Unassembled WGS sequence"/>
</dbReference>
<dbReference type="GO" id="GO:0009253">
    <property type="term" value="P:peptidoglycan catabolic process"/>
    <property type="evidence" value="ECO:0007669"/>
    <property type="project" value="InterPro"/>
</dbReference>
<feature type="compositionally biased region" description="Polar residues" evidence="2">
    <location>
        <begin position="95"/>
        <end position="107"/>
    </location>
</feature>
<dbReference type="GO" id="GO:0008745">
    <property type="term" value="F:N-acetylmuramoyl-L-alanine amidase activity"/>
    <property type="evidence" value="ECO:0007669"/>
    <property type="project" value="UniProtKB-EC"/>
</dbReference>
<dbReference type="Pfam" id="PF01520">
    <property type="entry name" value="Amidase_3"/>
    <property type="match status" value="1"/>
</dbReference>
<dbReference type="SUPFAM" id="SSF53187">
    <property type="entry name" value="Zn-dependent exopeptidases"/>
    <property type="match status" value="1"/>
</dbReference>
<dbReference type="CDD" id="cd02696">
    <property type="entry name" value="MurNAc-LAA"/>
    <property type="match status" value="1"/>
</dbReference>
<dbReference type="PROSITE" id="PS51257">
    <property type="entry name" value="PROKAR_LIPOPROTEIN"/>
    <property type="match status" value="1"/>
</dbReference>
<dbReference type="PANTHER" id="PTHR30404:SF0">
    <property type="entry name" value="N-ACETYLMURAMOYL-L-ALANINE AMIDASE AMIC"/>
    <property type="match status" value="1"/>
</dbReference>
<keyword evidence="3" id="KW-0732">Signal</keyword>
<gene>
    <name evidence="5" type="ORF">QP460_010680</name>
</gene>
<dbReference type="PROSITE" id="PS50835">
    <property type="entry name" value="IG_LIKE"/>
    <property type="match status" value="1"/>
</dbReference>
<evidence type="ECO:0000256" key="3">
    <source>
        <dbReference type="SAM" id="SignalP"/>
    </source>
</evidence>
<name>A0AAW9SYQ2_CORAY</name>
<feature type="domain" description="Ig-like" evidence="4">
    <location>
        <begin position="121"/>
        <end position="210"/>
    </location>
</feature>
<feature type="signal peptide" evidence="3">
    <location>
        <begin position="1"/>
        <end position="34"/>
    </location>
</feature>
<feature type="region of interest" description="Disordered" evidence="2">
    <location>
        <begin position="43"/>
        <end position="110"/>
    </location>
</feature>
<reference evidence="5" key="1">
    <citation type="submission" date="2023-05" db="EMBL/GenBank/DDBJ databases">
        <authorList>
            <person name="Du J."/>
        </authorList>
    </citation>
    <scope>NUCLEOTIDE SEQUENCE</scope>
    <source>
        <strain evidence="5">UMB1064</strain>
    </source>
</reference>
<evidence type="ECO:0000259" key="4">
    <source>
        <dbReference type="PROSITE" id="PS50835"/>
    </source>
</evidence>
<accession>A0AAW9SYQ2</accession>
<evidence type="ECO:0000313" key="6">
    <source>
        <dbReference type="Proteomes" id="UP001223646"/>
    </source>
</evidence>
<feature type="chain" id="PRO_5043768450" evidence="3">
    <location>
        <begin position="35"/>
        <end position="323"/>
    </location>
</feature>
<dbReference type="InterPro" id="IPR002508">
    <property type="entry name" value="MurNAc-LAA_cat"/>
</dbReference>
<organism evidence="5 6">
    <name type="scientific">Corynebacterium amycolatum</name>
    <dbReference type="NCBI Taxonomy" id="43765"/>
    <lineage>
        <taxon>Bacteria</taxon>
        <taxon>Bacillati</taxon>
        <taxon>Actinomycetota</taxon>
        <taxon>Actinomycetes</taxon>
        <taxon>Mycobacteriales</taxon>
        <taxon>Corynebacteriaceae</taxon>
        <taxon>Corynebacterium</taxon>
    </lineage>
</organism>